<dbReference type="PANTHER" id="PTHR38791">
    <property type="entry name" value="ZN(II)2CYS6 TRANSCRIPTION FACTOR (EUROFUNG)-RELATED-RELATED"/>
    <property type="match status" value="1"/>
</dbReference>
<sequence length="506" mass="55616">MANITCNAVDVASDFIFLNENEYVGGQRKRPRGPNVNKSAGTRDISQAALMRPTNRPNISLPPVLAPLLNDLALAYYSHYYVEVPRSLPEIIAGHMKYSRADICYTHPESILSLAIFAVSYATFGRAQKNSVALAAAASQYSKALVKTNAALMHTSEATNDEVFLAAMLLSFYENSVMDNTSLFSGQDIQATASRSFAHHDGAMAMLKMRRQLKDRTESSMELDKLVRRQLIRSLILRNLPVPSWLRDGSQYGETDFALKLDRCTIIVAKIRHQAASFSGELASPFAPGSPYELANIQSLLAEAQALDNCLIAWARELPIESLYTTHTLQESGISEKDSRIFNSTVHIYPNVGHAGMWNRYRALRLIVNDIILKALSSLVRFPGFDAASQLIATKLKIEKVANAFCASVPYMLELFEIQQSGDNDMALAIKAPASLKISVRGTTASLLCWPLTIATTVSGIPGSQQRYLRDRLLDVSEIVDDGVLERIAASFSPSCCSANIQEVSP</sequence>
<evidence type="ECO:0000313" key="2">
    <source>
        <dbReference type="Proteomes" id="UP000256328"/>
    </source>
</evidence>
<dbReference type="AlphaFoldDB" id="A0A3D8T262"/>
<dbReference type="InterPro" id="IPR053175">
    <property type="entry name" value="DHMBA_Reg_Transcription_Factor"/>
</dbReference>
<gene>
    <name evidence="1" type="ORF">BP5796_02018</name>
</gene>
<evidence type="ECO:0000313" key="1">
    <source>
        <dbReference type="EMBL" id="RDW92624.1"/>
    </source>
</evidence>
<accession>A0A3D8T262</accession>
<dbReference type="OrthoDB" id="2991872at2759"/>
<proteinExistence type="predicted"/>
<name>A0A3D8T262_9HELO</name>
<organism evidence="1 2">
    <name type="scientific">Coleophoma crateriformis</name>
    <dbReference type="NCBI Taxonomy" id="565419"/>
    <lineage>
        <taxon>Eukaryota</taxon>
        <taxon>Fungi</taxon>
        <taxon>Dikarya</taxon>
        <taxon>Ascomycota</taxon>
        <taxon>Pezizomycotina</taxon>
        <taxon>Leotiomycetes</taxon>
        <taxon>Helotiales</taxon>
        <taxon>Dermateaceae</taxon>
        <taxon>Coleophoma</taxon>
    </lineage>
</organism>
<dbReference type="Proteomes" id="UP000256328">
    <property type="component" value="Unassembled WGS sequence"/>
</dbReference>
<protein>
    <recommendedName>
        <fullName evidence="3">Transcription factor domain-containing protein</fullName>
    </recommendedName>
</protein>
<evidence type="ECO:0008006" key="3">
    <source>
        <dbReference type="Google" id="ProtNLM"/>
    </source>
</evidence>
<keyword evidence="2" id="KW-1185">Reference proteome</keyword>
<comment type="caution">
    <text evidence="1">The sequence shown here is derived from an EMBL/GenBank/DDBJ whole genome shotgun (WGS) entry which is preliminary data.</text>
</comment>
<dbReference type="EMBL" id="PDLN01000002">
    <property type="protein sequence ID" value="RDW92624.1"/>
    <property type="molecule type" value="Genomic_DNA"/>
</dbReference>
<reference evidence="1 2" key="1">
    <citation type="journal article" date="2018" name="IMA Fungus">
        <title>IMA Genome-F 9: Draft genome sequence of Annulohypoxylon stygium, Aspergillus mulundensis, Berkeleyomyces basicola (syn. Thielaviopsis basicola), Ceratocystis smalleyi, two Cercospora beticola strains, Coleophoma cylindrospora, Fusarium fracticaudum, Phialophora cf. hyalina, and Morchella septimelata.</title>
        <authorList>
            <person name="Wingfield B.D."/>
            <person name="Bills G.F."/>
            <person name="Dong Y."/>
            <person name="Huang W."/>
            <person name="Nel W.J."/>
            <person name="Swalarsk-Parry B.S."/>
            <person name="Vaghefi N."/>
            <person name="Wilken P.M."/>
            <person name="An Z."/>
            <person name="de Beer Z.W."/>
            <person name="De Vos L."/>
            <person name="Chen L."/>
            <person name="Duong T.A."/>
            <person name="Gao Y."/>
            <person name="Hammerbacher A."/>
            <person name="Kikkert J.R."/>
            <person name="Li Y."/>
            <person name="Li H."/>
            <person name="Li K."/>
            <person name="Li Q."/>
            <person name="Liu X."/>
            <person name="Ma X."/>
            <person name="Naidoo K."/>
            <person name="Pethybridge S.J."/>
            <person name="Sun J."/>
            <person name="Steenkamp E.T."/>
            <person name="van der Nest M.A."/>
            <person name="van Wyk S."/>
            <person name="Wingfield M.J."/>
            <person name="Xiong C."/>
            <person name="Yue Q."/>
            <person name="Zhang X."/>
        </authorList>
    </citation>
    <scope>NUCLEOTIDE SEQUENCE [LARGE SCALE GENOMIC DNA]</scope>
    <source>
        <strain evidence="1 2">BP5796</strain>
    </source>
</reference>